<reference evidence="4" key="1">
    <citation type="submission" date="2020-05" db="EMBL/GenBank/DDBJ databases">
        <authorList>
            <person name="Chiriac C."/>
            <person name="Salcher M."/>
            <person name="Ghai R."/>
            <person name="Kavagutti S V."/>
        </authorList>
    </citation>
    <scope>NUCLEOTIDE SEQUENCE</scope>
</reference>
<evidence type="ECO:0000256" key="1">
    <source>
        <dbReference type="ARBA" id="ARBA00008725"/>
    </source>
</evidence>
<comment type="similarity">
    <text evidence="1">Belongs to the PstS family.</text>
</comment>
<organism evidence="4">
    <name type="scientific">freshwater metagenome</name>
    <dbReference type="NCBI Taxonomy" id="449393"/>
    <lineage>
        <taxon>unclassified sequences</taxon>
        <taxon>metagenomes</taxon>
        <taxon>ecological metagenomes</taxon>
    </lineage>
</organism>
<evidence type="ECO:0000259" key="2">
    <source>
        <dbReference type="Pfam" id="PF12849"/>
    </source>
</evidence>
<dbReference type="Pfam" id="PF12849">
    <property type="entry name" value="PBP_like_2"/>
    <property type="match status" value="2"/>
</dbReference>
<sequence length="462" mass="47491">MKLSKKFAVGLATTALVGSLGISAASAATIVAGGATFPLNLMESCRASFAGDSTANSAGHKVDYTGVGSGTGRSNFFKGDYKFAMSDSLYKTSDTSYRTSFVFMPLIAGAINVAYRLDGVKPEGTVLQMSSSTVAKIFAGQIKTWNDASIKADNPVAAQPKLLGLNGQVKFTLAKGKKATQALLTSTLTSKAVTSKTKNLIITSSIDGGKTEKIYNKKPKAGKFTLTVPYAKGTVYSVTLDRALVGTVSIDATSVVLPDTPITVYKRKETSGTTNNFANYLNKTQPTIWTKATNDAFDSAFPGTVPTDGSFVAAQGNDGVANGVMGKNGGIGYAEVSFVNERQTAGKPIVSAKIKNGAGEFIAGSSAGASLAVGAAAVDSTTGIVTFNYDNTVTGAYPITAISYGMANTAAYGTSADNAIAKSYVNYVLDTCAPEVAEIKGYAALPASLVTISKAIAAKIGA</sequence>
<protein>
    <submittedName>
        <fullName evidence="4">Unannotated protein</fullName>
    </submittedName>
</protein>
<dbReference type="InterPro" id="IPR050962">
    <property type="entry name" value="Phosphate-bind_PstS"/>
</dbReference>
<feature type="domain" description="PBP" evidence="2">
    <location>
        <begin position="257"/>
        <end position="429"/>
    </location>
</feature>
<dbReference type="InterPro" id="IPR024370">
    <property type="entry name" value="PBP_domain"/>
</dbReference>
<evidence type="ECO:0000313" key="3">
    <source>
        <dbReference type="EMBL" id="CAB5013919.1"/>
    </source>
</evidence>
<dbReference type="AlphaFoldDB" id="A0A6J7UPI5"/>
<gene>
    <name evidence="3" type="ORF">UFOPK4098_00455</name>
    <name evidence="4" type="ORF">UFOPK4347_01610</name>
</gene>
<proteinExistence type="inferred from homology"/>
<dbReference type="EMBL" id="CAFBQU010000072">
    <property type="protein sequence ID" value="CAB5067890.1"/>
    <property type="molecule type" value="Genomic_DNA"/>
</dbReference>
<evidence type="ECO:0000313" key="4">
    <source>
        <dbReference type="EMBL" id="CAB5067890.1"/>
    </source>
</evidence>
<dbReference type="PANTHER" id="PTHR42996:SF1">
    <property type="entry name" value="PHOSPHATE-BINDING PROTEIN PSTS"/>
    <property type="match status" value="1"/>
</dbReference>
<dbReference type="PANTHER" id="PTHR42996">
    <property type="entry name" value="PHOSPHATE-BINDING PROTEIN PSTS"/>
    <property type="match status" value="1"/>
</dbReference>
<accession>A0A6J7UPI5</accession>
<feature type="domain" description="PBP" evidence="2">
    <location>
        <begin position="23"/>
        <end position="194"/>
    </location>
</feature>
<dbReference type="EMBL" id="CAFBPN010000014">
    <property type="protein sequence ID" value="CAB5013919.1"/>
    <property type="molecule type" value="Genomic_DNA"/>
</dbReference>
<dbReference type="Gene3D" id="3.40.190.10">
    <property type="entry name" value="Periplasmic binding protein-like II"/>
    <property type="match status" value="2"/>
</dbReference>
<dbReference type="SUPFAM" id="SSF53850">
    <property type="entry name" value="Periplasmic binding protein-like II"/>
    <property type="match status" value="2"/>
</dbReference>
<name>A0A6J7UPI5_9ZZZZ</name>